<dbReference type="Gene3D" id="1.10.30.50">
    <property type="match status" value="1"/>
</dbReference>
<dbReference type="InterPro" id="IPR003615">
    <property type="entry name" value="HNH_nuc"/>
</dbReference>
<dbReference type="SMART" id="SM00507">
    <property type="entry name" value="HNHc"/>
    <property type="match status" value="1"/>
</dbReference>
<evidence type="ECO:0000313" key="3">
    <source>
        <dbReference type="EMBL" id="MFF3671702.1"/>
    </source>
</evidence>
<comment type="caution">
    <text evidence="3">The sequence shown here is derived from an EMBL/GenBank/DDBJ whole genome shotgun (WGS) entry which is preliminary data.</text>
</comment>
<dbReference type="GO" id="GO:0004519">
    <property type="term" value="F:endonuclease activity"/>
    <property type="evidence" value="ECO:0007669"/>
    <property type="project" value="UniProtKB-KW"/>
</dbReference>
<feature type="region of interest" description="Disordered" evidence="1">
    <location>
        <begin position="1"/>
        <end position="43"/>
    </location>
</feature>
<keyword evidence="3" id="KW-0255">Endonuclease</keyword>
<dbReference type="CDD" id="cd00085">
    <property type="entry name" value="HNHc"/>
    <property type="match status" value="1"/>
</dbReference>
<gene>
    <name evidence="3" type="ORF">ACFYXI_39575</name>
</gene>
<sequence length="117" mass="13303">MPVSPPTRCTAPQSPPCPALAERDGRCSDHQRKPWQGKNGVWAGGSTRQWRRVREQHLRAEPTCRRCAAQADEVDHIVRLEDGGARFDHRNLQSLCAHCHQLKSAEDHRNARTRAQH</sequence>
<dbReference type="RefSeq" id="WP_387417869.1">
    <property type="nucleotide sequence ID" value="NZ_JBIASD010000052.1"/>
</dbReference>
<accession>A0ABW6T5Q4</accession>
<keyword evidence="4" id="KW-1185">Reference proteome</keyword>
<keyword evidence="3" id="KW-0378">Hydrolase</keyword>
<proteinExistence type="predicted"/>
<dbReference type="EMBL" id="JBIASD010000052">
    <property type="protein sequence ID" value="MFF3671702.1"/>
    <property type="molecule type" value="Genomic_DNA"/>
</dbReference>
<organism evidence="3 4">
    <name type="scientific">Microtetraspora malaysiensis</name>
    <dbReference type="NCBI Taxonomy" id="161358"/>
    <lineage>
        <taxon>Bacteria</taxon>
        <taxon>Bacillati</taxon>
        <taxon>Actinomycetota</taxon>
        <taxon>Actinomycetes</taxon>
        <taxon>Streptosporangiales</taxon>
        <taxon>Streptosporangiaceae</taxon>
        <taxon>Microtetraspora</taxon>
    </lineage>
</organism>
<feature type="domain" description="HNH nuclease" evidence="2">
    <location>
        <begin position="52"/>
        <end position="101"/>
    </location>
</feature>
<dbReference type="InterPro" id="IPR002711">
    <property type="entry name" value="HNH"/>
</dbReference>
<evidence type="ECO:0000313" key="4">
    <source>
        <dbReference type="Proteomes" id="UP001602013"/>
    </source>
</evidence>
<keyword evidence="3" id="KW-0540">Nuclease</keyword>
<dbReference type="Pfam" id="PF01844">
    <property type="entry name" value="HNH"/>
    <property type="match status" value="1"/>
</dbReference>
<evidence type="ECO:0000259" key="2">
    <source>
        <dbReference type="SMART" id="SM00507"/>
    </source>
</evidence>
<evidence type="ECO:0000256" key="1">
    <source>
        <dbReference type="SAM" id="MobiDB-lite"/>
    </source>
</evidence>
<name>A0ABW6T5Q4_9ACTN</name>
<protein>
    <submittedName>
        <fullName evidence="3">HNH endonuclease</fullName>
    </submittedName>
</protein>
<dbReference type="Proteomes" id="UP001602013">
    <property type="component" value="Unassembled WGS sequence"/>
</dbReference>
<reference evidence="3 4" key="1">
    <citation type="submission" date="2024-10" db="EMBL/GenBank/DDBJ databases">
        <title>The Natural Products Discovery Center: Release of the First 8490 Sequenced Strains for Exploring Actinobacteria Biosynthetic Diversity.</title>
        <authorList>
            <person name="Kalkreuter E."/>
            <person name="Kautsar S.A."/>
            <person name="Yang D."/>
            <person name="Bader C.D."/>
            <person name="Teijaro C.N."/>
            <person name="Fluegel L."/>
            <person name="Davis C.M."/>
            <person name="Simpson J.R."/>
            <person name="Lauterbach L."/>
            <person name="Steele A.D."/>
            <person name="Gui C."/>
            <person name="Meng S."/>
            <person name="Li G."/>
            <person name="Viehrig K."/>
            <person name="Ye F."/>
            <person name="Su P."/>
            <person name="Kiefer A.F."/>
            <person name="Nichols A."/>
            <person name="Cepeda A.J."/>
            <person name="Yan W."/>
            <person name="Fan B."/>
            <person name="Jiang Y."/>
            <person name="Adhikari A."/>
            <person name="Zheng C.-J."/>
            <person name="Schuster L."/>
            <person name="Cowan T.M."/>
            <person name="Smanski M.J."/>
            <person name="Chevrette M.G."/>
            <person name="De Carvalho L.P.S."/>
            <person name="Shen B."/>
        </authorList>
    </citation>
    <scope>NUCLEOTIDE SEQUENCE [LARGE SCALE GENOMIC DNA]</scope>
    <source>
        <strain evidence="3 4">NPDC002173</strain>
    </source>
</reference>
<feature type="compositionally biased region" description="Basic and acidic residues" evidence="1">
    <location>
        <begin position="21"/>
        <end position="32"/>
    </location>
</feature>